<dbReference type="InterPro" id="IPR007383">
    <property type="entry name" value="DUF445"/>
</dbReference>
<evidence type="ECO:0000313" key="8">
    <source>
        <dbReference type="Proteomes" id="UP001500618"/>
    </source>
</evidence>
<feature type="transmembrane region" description="Helical" evidence="6">
    <location>
        <begin position="189"/>
        <end position="210"/>
    </location>
</feature>
<protein>
    <submittedName>
        <fullName evidence="7">DUF445 family protein</fullName>
    </submittedName>
</protein>
<evidence type="ECO:0000256" key="6">
    <source>
        <dbReference type="SAM" id="Phobius"/>
    </source>
</evidence>
<feature type="transmembrane region" description="Helical" evidence="6">
    <location>
        <begin position="388"/>
        <end position="408"/>
    </location>
</feature>
<reference evidence="7 8" key="1">
    <citation type="journal article" date="2019" name="Int. J. Syst. Evol. Microbiol.">
        <title>The Global Catalogue of Microorganisms (GCM) 10K type strain sequencing project: providing services to taxonomists for standard genome sequencing and annotation.</title>
        <authorList>
            <consortium name="The Broad Institute Genomics Platform"/>
            <consortium name="The Broad Institute Genome Sequencing Center for Infectious Disease"/>
            <person name="Wu L."/>
            <person name="Ma J."/>
        </authorList>
    </citation>
    <scope>NUCLEOTIDE SEQUENCE [LARGE SCALE GENOMIC DNA]</scope>
    <source>
        <strain evidence="7 8">JCM 14718</strain>
    </source>
</reference>
<comment type="subcellular location">
    <subcellularLocation>
        <location evidence="1">Endomembrane system</location>
    </subcellularLocation>
</comment>
<evidence type="ECO:0000256" key="4">
    <source>
        <dbReference type="ARBA" id="ARBA00022989"/>
    </source>
</evidence>
<evidence type="ECO:0000256" key="5">
    <source>
        <dbReference type="ARBA" id="ARBA00023136"/>
    </source>
</evidence>
<feature type="transmembrane region" description="Helical" evidence="6">
    <location>
        <begin position="12"/>
        <end position="31"/>
    </location>
</feature>
<name>A0ABN2HZM7_9ACTN</name>
<dbReference type="EMBL" id="BAAANY010000020">
    <property type="protein sequence ID" value="GAA1696187.1"/>
    <property type="molecule type" value="Genomic_DNA"/>
</dbReference>
<keyword evidence="3 6" id="KW-0812">Transmembrane</keyword>
<dbReference type="PANTHER" id="PTHR35791">
    <property type="entry name" value="UPF0754 MEMBRANE PROTEIN YHEB"/>
    <property type="match status" value="1"/>
</dbReference>
<dbReference type="RefSeq" id="WP_344313061.1">
    <property type="nucleotide sequence ID" value="NZ_BAAANY010000020.1"/>
</dbReference>
<accession>A0ABN2HZM7</accession>
<comment type="caution">
    <text evidence="7">The sequence shown here is derived from an EMBL/GenBank/DDBJ whole genome shotgun (WGS) entry which is preliminary data.</text>
</comment>
<sequence>MHLDAIGRELAGHWFVYASMPIIAAIIGYVTKRVAIEMMFRPMEFIGIPPFLGWQGIVPKNARRMATIACELLIGRLLDPQEVVDQLDPDRLAKEMEEPLRQVVQDVGSHVLARYQPNLWEMLPPVAQRLLLSNIESRAPAVTRKLLAEVMADVDSFVDIRSMAIENITRDKHLLNRLIRDISRAEFTFIARCGLVFGLVLGFVQVVLWALTQQPLIMPIFGLVVGGATDWLALKMIFHPREPKKFFGVGWQGLFHRRRQEIAGDYGRLIAEEVLTTDAVVESLLTGPRSDRLFGLVQHEVQTVIDEQSSIAKPFVVLTVGSRRYQEMKASAAQLAMARMREAIMPAAGYASDVLDIGTTIAEKMQMLSPMEFEELLRPAFRQDEWKLITVGAIIGFLVGELQVLLLLG</sequence>
<organism evidence="7 8">
    <name type="scientific">Fodinicola feengrottensis</name>
    <dbReference type="NCBI Taxonomy" id="435914"/>
    <lineage>
        <taxon>Bacteria</taxon>
        <taxon>Bacillati</taxon>
        <taxon>Actinomycetota</taxon>
        <taxon>Actinomycetes</taxon>
        <taxon>Mycobacteriales</taxon>
        <taxon>Fodinicola</taxon>
    </lineage>
</organism>
<evidence type="ECO:0000256" key="1">
    <source>
        <dbReference type="ARBA" id="ARBA00004308"/>
    </source>
</evidence>
<dbReference type="Proteomes" id="UP001500618">
    <property type="component" value="Unassembled WGS sequence"/>
</dbReference>
<evidence type="ECO:0000256" key="3">
    <source>
        <dbReference type="ARBA" id="ARBA00022692"/>
    </source>
</evidence>
<proteinExistence type="inferred from homology"/>
<dbReference type="PANTHER" id="PTHR35791:SF1">
    <property type="entry name" value="UPF0754 MEMBRANE PROTEIN YHEB"/>
    <property type="match status" value="1"/>
</dbReference>
<gene>
    <name evidence="7" type="ORF">GCM10009765_51790</name>
</gene>
<comment type="similarity">
    <text evidence="2">Belongs to the UPF0754 family.</text>
</comment>
<evidence type="ECO:0000256" key="2">
    <source>
        <dbReference type="ARBA" id="ARBA00008053"/>
    </source>
</evidence>
<keyword evidence="5 6" id="KW-0472">Membrane</keyword>
<keyword evidence="8" id="KW-1185">Reference proteome</keyword>
<dbReference type="Pfam" id="PF04286">
    <property type="entry name" value="DUF445"/>
    <property type="match status" value="1"/>
</dbReference>
<evidence type="ECO:0000313" key="7">
    <source>
        <dbReference type="EMBL" id="GAA1696187.1"/>
    </source>
</evidence>
<feature type="transmembrane region" description="Helical" evidence="6">
    <location>
        <begin position="216"/>
        <end position="234"/>
    </location>
</feature>
<keyword evidence="4 6" id="KW-1133">Transmembrane helix</keyword>